<dbReference type="AlphaFoldDB" id="A0AAD3CJK5"/>
<keyword evidence="3" id="KW-1185">Reference proteome</keyword>
<reference evidence="2 3" key="1">
    <citation type="journal article" date="2021" name="Sci. Rep.">
        <title>The genome of the diatom Chaetoceros tenuissimus carries an ancient integrated fragment of an extant virus.</title>
        <authorList>
            <person name="Hongo Y."/>
            <person name="Kimura K."/>
            <person name="Takaki Y."/>
            <person name="Yoshida Y."/>
            <person name="Baba S."/>
            <person name="Kobayashi G."/>
            <person name="Nagasaki K."/>
            <person name="Hano T."/>
            <person name="Tomaru Y."/>
        </authorList>
    </citation>
    <scope>NUCLEOTIDE SEQUENCE [LARGE SCALE GENOMIC DNA]</scope>
    <source>
        <strain evidence="2 3">NIES-3715</strain>
    </source>
</reference>
<dbReference type="Proteomes" id="UP001054902">
    <property type="component" value="Unassembled WGS sequence"/>
</dbReference>
<sequence>MRIHILVAFSLFVQTSLIFSAQAGRFHRFTNLPSTSMKISGGAKLSPNKTSPPPACAIVDFRKVNEFFKKPEEEQVEIVESKMDTLPLGAFLLVYPALTLLSAPFFAPYSKKFLEGARDVSQLGLAAALTFLSKAGDMTKIMCDEIYDQVDDKLSKLNKVCKKQLDNLVDVAYDVVDVSFETCQKVGKQVNAKASAIYGGLCTITDEAIAGILSTASTIGVVAEDVRKVIVFLADESVAWTTKAAVFTSKEAKSVYIALAALAVDGFDWAVNYFAATSSMIGSQLKNALDLSIAFIAFAANYSWEHSVAASIATILFVEKMAIFAGKSLVTCAEKGSQLACFVSKTAWTGILSAKRCFLKGVAKTVDFLPFLERDDGEVVITKPAQTALYLSTLAAVLHPSTKVVPTNSVRKAVSTAVETVTTGFFSPKSLVFTGALARGVQLSTTLAYAVQPSLGFGALLNLGAMFTNERWVALVMAGWFTSEKIWKIFGAKAPKIEE</sequence>
<organism evidence="2 3">
    <name type="scientific">Chaetoceros tenuissimus</name>
    <dbReference type="NCBI Taxonomy" id="426638"/>
    <lineage>
        <taxon>Eukaryota</taxon>
        <taxon>Sar</taxon>
        <taxon>Stramenopiles</taxon>
        <taxon>Ochrophyta</taxon>
        <taxon>Bacillariophyta</taxon>
        <taxon>Coscinodiscophyceae</taxon>
        <taxon>Chaetocerotophycidae</taxon>
        <taxon>Chaetocerotales</taxon>
        <taxon>Chaetocerotaceae</taxon>
        <taxon>Chaetoceros</taxon>
    </lineage>
</organism>
<comment type="caution">
    <text evidence="2">The sequence shown here is derived from an EMBL/GenBank/DDBJ whole genome shotgun (WGS) entry which is preliminary data.</text>
</comment>
<proteinExistence type="predicted"/>
<keyword evidence="1" id="KW-0732">Signal</keyword>
<accession>A0AAD3CJK5</accession>
<feature type="signal peptide" evidence="1">
    <location>
        <begin position="1"/>
        <end position="23"/>
    </location>
</feature>
<name>A0AAD3CJK5_9STRA</name>
<evidence type="ECO:0000313" key="2">
    <source>
        <dbReference type="EMBL" id="GFH47242.1"/>
    </source>
</evidence>
<protein>
    <submittedName>
        <fullName evidence="2">Uncharacterized protein</fullName>
    </submittedName>
</protein>
<feature type="chain" id="PRO_5042006690" evidence="1">
    <location>
        <begin position="24"/>
        <end position="499"/>
    </location>
</feature>
<evidence type="ECO:0000313" key="3">
    <source>
        <dbReference type="Proteomes" id="UP001054902"/>
    </source>
</evidence>
<gene>
    <name evidence="2" type="ORF">CTEN210_03717</name>
</gene>
<evidence type="ECO:0000256" key="1">
    <source>
        <dbReference type="SAM" id="SignalP"/>
    </source>
</evidence>
<dbReference type="EMBL" id="BLLK01000022">
    <property type="protein sequence ID" value="GFH47242.1"/>
    <property type="molecule type" value="Genomic_DNA"/>
</dbReference>